<keyword evidence="3" id="KW-1185">Reference proteome</keyword>
<dbReference type="GO" id="GO:0016491">
    <property type="term" value="F:oxidoreductase activity"/>
    <property type="evidence" value="ECO:0007669"/>
    <property type="project" value="InterPro"/>
</dbReference>
<evidence type="ECO:0000313" key="3">
    <source>
        <dbReference type="Proteomes" id="UP000314982"/>
    </source>
</evidence>
<reference evidence="2" key="2">
    <citation type="submission" date="2025-08" db="UniProtKB">
        <authorList>
            <consortium name="Ensembl"/>
        </authorList>
    </citation>
    <scope>IDENTIFICATION</scope>
</reference>
<dbReference type="InterPro" id="IPR036812">
    <property type="entry name" value="NAD(P)_OxRdtase_dom_sf"/>
</dbReference>
<protein>
    <recommendedName>
        <fullName evidence="1">NADP-dependent oxidoreductase domain-containing protein</fullName>
    </recommendedName>
</protein>
<organism evidence="2 3">
    <name type="scientific">Hucho hucho</name>
    <name type="common">huchen</name>
    <dbReference type="NCBI Taxonomy" id="62062"/>
    <lineage>
        <taxon>Eukaryota</taxon>
        <taxon>Metazoa</taxon>
        <taxon>Chordata</taxon>
        <taxon>Craniata</taxon>
        <taxon>Vertebrata</taxon>
        <taxon>Euteleostomi</taxon>
        <taxon>Actinopterygii</taxon>
        <taxon>Neopterygii</taxon>
        <taxon>Teleostei</taxon>
        <taxon>Protacanthopterygii</taxon>
        <taxon>Salmoniformes</taxon>
        <taxon>Salmonidae</taxon>
        <taxon>Salmoninae</taxon>
        <taxon>Hucho</taxon>
    </lineage>
</organism>
<name>A0A4W5PAT6_9TELE</name>
<dbReference type="Proteomes" id="UP000314982">
    <property type="component" value="Unassembled WGS sequence"/>
</dbReference>
<dbReference type="InterPro" id="IPR020471">
    <property type="entry name" value="AKR"/>
</dbReference>
<dbReference type="GeneTree" id="ENSGT00940000156539"/>
<reference evidence="3" key="1">
    <citation type="submission" date="2018-06" db="EMBL/GenBank/DDBJ databases">
        <title>Genome assembly of Danube salmon.</title>
        <authorList>
            <person name="Macqueen D.J."/>
            <person name="Gundappa M.K."/>
        </authorList>
    </citation>
    <scope>NUCLEOTIDE SEQUENCE [LARGE SCALE GENOMIC DNA]</scope>
</reference>
<evidence type="ECO:0000313" key="2">
    <source>
        <dbReference type="Ensembl" id="ENSHHUP00000060497.1"/>
    </source>
</evidence>
<dbReference type="AlphaFoldDB" id="A0A4W5PAT6"/>
<dbReference type="Ensembl" id="ENSHHUT00000062559.1">
    <property type="protein sequence ID" value="ENSHHUP00000060497.1"/>
    <property type="gene ID" value="ENSHHUG00000035855.1"/>
</dbReference>
<dbReference type="InterPro" id="IPR023210">
    <property type="entry name" value="NADP_OxRdtase_dom"/>
</dbReference>
<evidence type="ECO:0000259" key="1">
    <source>
        <dbReference type="Pfam" id="PF00248"/>
    </source>
</evidence>
<dbReference type="PANTHER" id="PTHR11732">
    <property type="entry name" value="ALDO/KETO REDUCTASE"/>
    <property type="match status" value="1"/>
</dbReference>
<dbReference type="Pfam" id="PF00248">
    <property type="entry name" value="Aldo_ket_red"/>
    <property type="match status" value="1"/>
</dbReference>
<dbReference type="STRING" id="62062.ENSHHUP00000060497"/>
<reference evidence="2" key="3">
    <citation type="submission" date="2025-09" db="UniProtKB">
        <authorList>
            <consortium name="Ensembl"/>
        </authorList>
    </citation>
    <scope>IDENTIFICATION</scope>
</reference>
<dbReference type="Gene3D" id="3.20.20.100">
    <property type="entry name" value="NADP-dependent oxidoreductase domain"/>
    <property type="match status" value="1"/>
</dbReference>
<dbReference type="SUPFAM" id="SSF51430">
    <property type="entry name" value="NAD(P)-linked oxidoreductase"/>
    <property type="match status" value="1"/>
</dbReference>
<accession>A0A4W5PAT6</accession>
<feature type="domain" description="NADP-dependent oxidoreductase" evidence="1">
    <location>
        <begin position="105"/>
        <end position="225"/>
    </location>
</feature>
<dbReference type="PRINTS" id="PR00069">
    <property type="entry name" value="ALDKETRDTASE"/>
</dbReference>
<proteinExistence type="predicted"/>
<sequence>MCQDERERSQGLKGYTTIYVVVFHFELKGFKRVLGLRFAIAERAVNVAFCGYQKLLRFWSLYLKNGGTQTIIIDCKQLRVTNTFQQGDAPFPMSEDGTLLYDDIDYKLTWVTMEKLVGKGMNRDIGLSSFNSRQVDDVLSVESHPYLAQMEWLRHCRGRDLVMTVFSPLGSPDWAWKHLDEPIPLDEPAINTMAKKYKSPAQIIIRWQTQQGVVTIPKSVRKFRIREYPEIKIKSINQLYFMKPFLHQQLSKCNRLTDTQLKSRKSLQCRCRSTVARKN</sequence>